<proteinExistence type="predicted"/>
<dbReference type="SUPFAM" id="SSF51197">
    <property type="entry name" value="Clavaminate synthase-like"/>
    <property type="match status" value="1"/>
</dbReference>
<dbReference type="AlphaFoldDB" id="A0A395MXT1"/>
<evidence type="ECO:0000313" key="1">
    <source>
        <dbReference type="EMBL" id="RFN52726.1"/>
    </source>
</evidence>
<sequence length="202" mass="23248">MSTTTTVEPTQTVAAQFETKDLVEFDPNVVYGDWRDEFHKNGCVLIKNVISPEKAQYYCDKQIEWLKKFELGFDEKDPRTFTAEHLPVSFKGGMYYGYGATHEKMAWEARTEPKVVEVFEKLWGTNELLCSFDGLNVSMPNRKDIAWSPWPHCDQNPERKGRVFYFFLIRGVAMHLRGVLMRGTGDMAAPPTPPPNFDLNLN</sequence>
<dbReference type="Gene3D" id="2.60.120.620">
    <property type="entry name" value="q2cbj1_9rhob like domain"/>
    <property type="match status" value="1"/>
</dbReference>
<dbReference type="PANTHER" id="PTHR31630:SF6">
    <property type="entry name" value="PHYTANOYL-COA DIOXYGENASE-RELATED"/>
    <property type="match status" value="1"/>
</dbReference>
<dbReference type="PANTHER" id="PTHR31630">
    <property type="entry name" value="PHYTANOYL-COA DIOXYGENASE-RELATED-RELATED"/>
    <property type="match status" value="1"/>
</dbReference>
<organism evidence="1 2">
    <name type="scientific">Fusarium flagelliforme</name>
    <dbReference type="NCBI Taxonomy" id="2675880"/>
    <lineage>
        <taxon>Eukaryota</taxon>
        <taxon>Fungi</taxon>
        <taxon>Dikarya</taxon>
        <taxon>Ascomycota</taxon>
        <taxon>Pezizomycotina</taxon>
        <taxon>Sordariomycetes</taxon>
        <taxon>Hypocreomycetidae</taxon>
        <taxon>Hypocreales</taxon>
        <taxon>Nectriaceae</taxon>
        <taxon>Fusarium</taxon>
        <taxon>Fusarium incarnatum-equiseti species complex</taxon>
    </lineage>
</organism>
<reference evidence="1 2" key="1">
    <citation type="journal article" date="2018" name="PLoS Pathog.">
        <title>Evolution of structural diversity of trichothecenes, a family of toxins produced by plant pathogenic and entomopathogenic fungi.</title>
        <authorList>
            <person name="Proctor R.H."/>
            <person name="McCormick S.P."/>
            <person name="Kim H.S."/>
            <person name="Cardoza R.E."/>
            <person name="Stanley A.M."/>
            <person name="Lindo L."/>
            <person name="Kelly A."/>
            <person name="Brown D.W."/>
            <person name="Lee T."/>
            <person name="Vaughan M.M."/>
            <person name="Alexander N.J."/>
            <person name="Busman M."/>
            <person name="Gutierrez S."/>
        </authorList>
    </citation>
    <scope>NUCLEOTIDE SEQUENCE [LARGE SCALE GENOMIC DNA]</scope>
    <source>
        <strain evidence="1 2">NRRL 13405</strain>
    </source>
</reference>
<accession>A0A395MXT1</accession>
<dbReference type="Proteomes" id="UP000265631">
    <property type="component" value="Unassembled WGS sequence"/>
</dbReference>
<comment type="caution">
    <text evidence="1">The sequence shown here is derived from an EMBL/GenBank/DDBJ whole genome shotgun (WGS) entry which is preliminary data.</text>
</comment>
<dbReference type="EMBL" id="PXXK01000060">
    <property type="protein sequence ID" value="RFN52726.1"/>
    <property type="molecule type" value="Genomic_DNA"/>
</dbReference>
<name>A0A395MXT1_9HYPO</name>
<gene>
    <name evidence="1" type="ORF">FIE12Z_2994</name>
</gene>
<keyword evidence="2" id="KW-1185">Reference proteome</keyword>
<protein>
    <submittedName>
        <fullName evidence="1">Uncharacterized protein</fullName>
    </submittedName>
</protein>
<evidence type="ECO:0000313" key="2">
    <source>
        <dbReference type="Proteomes" id="UP000265631"/>
    </source>
</evidence>